<keyword evidence="4" id="KW-0274">FAD</keyword>
<evidence type="ECO:0000256" key="2">
    <source>
        <dbReference type="ARBA" id="ARBA00005466"/>
    </source>
</evidence>
<comment type="similarity">
    <text evidence="2">Belongs to the oxygen-dependent FAD-linked oxidoreductase family.</text>
</comment>
<keyword evidence="9" id="KW-1185">Reference proteome</keyword>
<dbReference type="InterPro" id="IPR016167">
    <property type="entry name" value="FAD-bd_PCMH_sub1"/>
</dbReference>
<dbReference type="InterPro" id="IPR036318">
    <property type="entry name" value="FAD-bd_PCMH-like_sf"/>
</dbReference>
<organism evidence="8 9">
    <name type="scientific">Monosporascus cannonballus</name>
    <dbReference type="NCBI Taxonomy" id="155416"/>
    <lineage>
        <taxon>Eukaryota</taxon>
        <taxon>Fungi</taxon>
        <taxon>Dikarya</taxon>
        <taxon>Ascomycota</taxon>
        <taxon>Pezizomycotina</taxon>
        <taxon>Sordariomycetes</taxon>
        <taxon>Xylariomycetidae</taxon>
        <taxon>Xylariales</taxon>
        <taxon>Xylariales incertae sedis</taxon>
        <taxon>Monosporascus</taxon>
    </lineage>
</organism>
<comment type="cofactor">
    <cofactor evidence="1">
        <name>FAD</name>
        <dbReference type="ChEBI" id="CHEBI:57692"/>
    </cofactor>
</comment>
<dbReference type="Proteomes" id="UP000294003">
    <property type="component" value="Unassembled WGS sequence"/>
</dbReference>
<dbReference type="InterPro" id="IPR050416">
    <property type="entry name" value="FAD-linked_Oxidoreductase"/>
</dbReference>
<dbReference type="PROSITE" id="PS51387">
    <property type="entry name" value="FAD_PCMH"/>
    <property type="match status" value="1"/>
</dbReference>
<evidence type="ECO:0000256" key="5">
    <source>
        <dbReference type="ARBA" id="ARBA00023002"/>
    </source>
</evidence>
<accession>A0ABY0H246</accession>
<evidence type="ECO:0000313" key="8">
    <source>
        <dbReference type="EMBL" id="RYO82566.1"/>
    </source>
</evidence>
<comment type="caution">
    <text evidence="8">The sequence shown here is derived from an EMBL/GenBank/DDBJ whole genome shotgun (WGS) entry which is preliminary data.</text>
</comment>
<dbReference type="PANTHER" id="PTHR42973:SF39">
    <property type="entry name" value="FAD-BINDING PCMH-TYPE DOMAIN-CONTAINING PROTEIN"/>
    <property type="match status" value="1"/>
</dbReference>
<dbReference type="Gene3D" id="3.30.43.10">
    <property type="entry name" value="Uridine Diphospho-n-acetylenolpyruvylglucosamine Reductase, domain 2"/>
    <property type="match status" value="1"/>
</dbReference>
<dbReference type="SUPFAM" id="SSF56176">
    <property type="entry name" value="FAD-binding/transporter-associated domain-like"/>
    <property type="match status" value="1"/>
</dbReference>
<name>A0ABY0H246_9PEZI</name>
<feature type="domain" description="FAD-binding PCMH-type" evidence="7">
    <location>
        <begin position="39"/>
        <end position="207"/>
    </location>
</feature>
<sequence>MTLTAEQIQEIKAILPGGDVLEPGSAAFASHSLPWSLSYDKSPQLVVCPSTEPLLQNMVKYLYSSDLDFAIRSRGLGSSSAEDVILSLRGFDEITFDAAGEMVEVGAGLDWGEVDAKLAVLAPDYLVVGSRCPYVGVGGSTLAGGLSWLSHEFGLGSDPRNLLDARIVLSDGSVKWASEDPDLLWALRGGGGNFGVVTQIRLKAHKYSPTIFSGMVSIPSASLPTLSHEVSAWVKRCHDPKMALHVFVLAKQGLHGDTLEPLLLALPFDAHGEEHGRSDDGFKWLLDIPGAEPRVGPMNLSGVHELQRDHQALHGLTRTWLEAALVPDPDPDFLIRARDWYVDIATNKADFAFGTFALLEVMQEPAFCSSGSPEATAWPHGAKGRQHVLQLSTGGSPEGKGGLPGLQPAALEILREAPGRISGRPHPPGDFLANFSLPTHDLAAVFGGNWSKLRRLKKMYDPRGRFNKGMFIPPAE</sequence>
<dbReference type="EMBL" id="QJNS01000212">
    <property type="protein sequence ID" value="RYO82566.1"/>
    <property type="molecule type" value="Genomic_DNA"/>
</dbReference>
<keyword evidence="5" id="KW-0560">Oxidoreductase</keyword>
<gene>
    <name evidence="8" type="ORF">DL762_006520</name>
</gene>
<dbReference type="InterPro" id="IPR016166">
    <property type="entry name" value="FAD-bd_PCMH"/>
</dbReference>
<evidence type="ECO:0000313" key="9">
    <source>
        <dbReference type="Proteomes" id="UP000294003"/>
    </source>
</evidence>
<feature type="region of interest" description="Disordered" evidence="6">
    <location>
        <begin position="377"/>
        <end position="403"/>
    </location>
</feature>
<dbReference type="InterPro" id="IPR016169">
    <property type="entry name" value="FAD-bd_PCMH_sub2"/>
</dbReference>
<keyword evidence="3" id="KW-0285">Flavoprotein</keyword>
<dbReference type="Gene3D" id="3.40.462.20">
    <property type="match status" value="1"/>
</dbReference>
<dbReference type="Pfam" id="PF01565">
    <property type="entry name" value="FAD_binding_4"/>
    <property type="match status" value="1"/>
</dbReference>
<dbReference type="PANTHER" id="PTHR42973">
    <property type="entry name" value="BINDING OXIDOREDUCTASE, PUTATIVE (AFU_ORTHOLOGUE AFUA_1G17690)-RELATED"/>
    <property type="match status" value="1"/>
</dbReference>
<dbReference type="Gene3D" id="3.30.465.10">
    <property type="match status" value="1"/>
</dbReference>
<evidence type="ECO:0000256" key="4">
    <source>
        <dbReference type="ARBA" id="ARBA00022827"/>
    </source>
</evidence>
<protein>
    <recommendedName>
        <fullName evidence="7">FAD-binding PCMH-type domain-containing protein</fullName>
    </recommendedName>
</protein>
<reference evidence="8 9" key="1">
    <citation type="submission" date="2018-06" db="EMBL/GenBank/DDBJ databases">
        <title>Complete Genomes of Monosporascus.</title>
        <authorList>
            <person name="Robinson A.J."/>
            <person name="Natvig D.O."/>
        </authorList>
    </citation>
    <scope>NUCLEOTIDE SEQUENCE [LARGE SCALE GENOMIC DNA]</scope>
    <source>
        <strain evidence="8 9">CBS 609.92</strain>
    </source>
</reference>
<evidence type="ECO:0000256" key="3">
    <source>
        <dbReference type="ARBA" id="ARBA00022630"/>
    </source>
</evidence>
<dbReference type="InterPro" id="IPR006094">
    <property type="entry name" value="Oxid_FAD_bind_N"/>
</dbReference>
<proteinExistence type="inferred from homology"/>
<evidence type="ECO:0000256" key="1">
    <source>
        <dbReference type="ARBA" id="ARBA00001974"/>
    </source>
</evidence>
<evidence type="ECO:0000256" key="6">
    <source>
        <dbReference type="SAM" id="MobiDB-lite"/>
    </source>
</evidence>
<evidence type="ECO:0000259" key="7">
    <source>
        <dbReference type="PROSITE" id="PS51387"/>
    </source>
</evidence>